<protein>
    <submittedName>
        <fullName evidence="2">Uncharacterized protein</fullName>
    </submittedName>
</protein>
<evidence type="ECO:0000313" key="3">
    <source>
        <dbReference type="Proteomes" id="UP001497480"/>
    </source>
</evidence>
<organism evidence="2 3">
    <name type="scientific">Lupinus luteus</name>
    <name type="common">European yellow lupine</name>
    <dbReference type="NCBI Taxonomy" id="3873"/>
    <lineage>
        <taxon>Eukaryota</taxon>
        <taxon>Viridiplantae</taxon>
        <taxon>Streptophyta</taxon>
        <taxon>Embryophyta</taxon>
        <taxon>Tracheophyta</taxon>
        <taxon>Spermatophyta</taxon>
        <taxon>Magnoliopsida</taxon>
        <taxon>eudicotyledons</taxon>
        <taxon>Gunneridae</taxon>
        <taxon>Pentapetalae</taxon>
        <taxon>rosids</taxon>
        <taxon>fabids</taxon>
        <taxon>Fabales</taxon>
        <taxon>Fabaceae</taxon>
        <taxon>Papilionoideae</taxon>
        <taxon>50 kb inversion clade</taxon>
        <taxon>genistoids sensu lato</taxon>
        <taxon>core genistoids</taxon>
        <taxon>Genisteae</taxon>
        <taxon>Lupinus</taxon>
    </lineage>
</organism>
<evidence type="ECO:0000256" key="1">
    <source>
        <dbReference type="SAM" id="Phobius"/>
    </source>
</evidence>
<keyword evidence="1" id="KW-1133">Transmembrane helix</keyword>
<accession>A0AAV1X866</accession>
<reference evidence="2 3" key="1">
    <citation type="submission" date="2024-03" db="EMBL/GenBank/DDBJ databases">
        <authorList>
            <person name="Martinez-Hernandez J."/>
        </authorList>
    </citation>
    <scope>NUCLEOTIDE SEQUENCE [LARGE SCALE GENOMIC DNA]</scope>
</reference>
<dbReference type="AlphaFoldDB" id="A0AAV1X866"/>
<proteinExistence type="predicted"/>
<comment type="caution">
    <text evidence="2">The sequence shown here is derived from an EMBL/GenBank/DDBJ whole genome shotgun (WGS) entry which is preliminary data.</text>
</comment>
<dbReference type="EMBL" id="CAXHTB010000013">
    <property type="protein sequence ID" value="CAL0317868.1"/>
    <property type="molecule type" value="Genomic_DNA"/>
</dbReference>
<keyword evidence="3" id="KW-1185">Reference proteome</keyword>
<name>A0AAV1X866_LUPLU</name>
<keyword evidence="1" id="KW-0472">Membrane</keyword>
<gene>
    <name evidence="2" type="ORF">LLUT_LOCUS18928</name>
</gene>
<sequence>MENEDRASKSQIAMYRCAKAALLLCRLNSLQRTTDEEMQNRKFHELKIQLLKERLKINKIKLCALLELFVQLLLLLSIWTFFFVLFVKAFGTSERFYSTY</sequence>
<evidence type="ECO:0000313" key="2">
    <source>
        <dbReference type="EMBL" id="CAL0317868.1"/>
    </source>
</evidence>
<keyword evidence="1" id="KW-0812">Transmembrane</keyword>
<feature type="transmembrane region" description="Helical" evidence="1">
    <location>
        <begin position="62"/>
        <end position="87"/>
    </location>
</feature>
<dbReference type="Proteomes" id="UP001497480">
    <property type="component" value="Unassembled WGS sequence"/>
</dbReference>